<accession>A0A2M8EPC7</accession>
<keyword evidence="9" id="KW-0378">Hydrolase</keyword>
<keyword evidence="8" id="KW-0808">Transferase</keyword>
<dbReference type="GO" id="GO:0009252">
    <property type="term" value="P:peptidoglycan biosynthetic process"/>
    <property type="evidence" value="ECO:0007669"/>
    <property type="project" value="UniProtKB-KW"/>
</dbReference>
<comment type="subcellular location">
    <subcellularLocation>
        <location evidence="1">Cell membrane</location>
    </subcellularLocation>
</comment>
<evidence type="ECO:0000256" key="13">
    <source>
        <dbReference type="ARBA" id="ARBA00023268"/>
    </source>
</evidence>
<evidence type="ECO:0000256" key="7">
    <source>
        <dbReference type="ARBA" id="ARBA00022676"/>
    </source>
</evidence>
<dbReference type="InterPro" id="IPR023346">
    <property type="entry name" value="Lysozyme-like_dom_sf"/>
</dbReference>
<dbReference type="AlphaFoldDB" id="A0A2M8EPC7"/>
<dbReference type="InterPro" id="IPR001460">
    <property type="entry name" value="PCN-bd_Tpept"/>
</dbReference>
<evidence type="ECO:0000313" key="20">
    <source>
        <dbReference type="EMBL" id="PJC24596.1"/>
    </source>
</evidence>
<reference evidence="21" key="1">
    <citation type="submission" date="2017-09" db="EMBL/GenBank/DDBJ databases">
        <title>Depth-based differentiation of microbial function through sediment-hosted aquifers and enrichment of novel symbionts in the deep terrestrial subsurface.</title>
        <authorList>
            <person name="Probst A.J."/>
            <person name="Ladd B."/>
            <person name="Jarett J.K."/>
            <person name="Geller-Mcgrath D.E."/>
            <person name="Sieber C.M.K."/>
            <person name="Emerson J.B."/>
            <person name="Anantharaman K."/>
            <person name="Thomas B.C."/>
            <person name="Malmstrom R."/>
            <person name="Stieglmeier M."/>
            <person name="Klingl A."/>
            <person name="Woyke T."/>
            <person name="Ryan C.M."/>
            <person name="Banfield J.F."/>
        </authorList>
    </citation>
    <scope>NUCLEOTIDE SEQUENCE [LARGE SCALE GENOMIC DNA]</scope>
</reference>
<keyword evidence="17" id="KW-1133">Transmembrane helix</keyword>
<evidence type="ECO:0000256" key="6">
    <source>
        <dbReference type="ARBA" id="ARBA00022670"/>
    </source>
</evidence>
<dbReference type="InterPro" id="IPR050396">
    <property type="entry name" value="Glycosyltr_51/Transpeptidase"/>
</dbReference>
<dbReference type="Gene3D" id="3.40.710.10">
    <property type="entry name" value="DD-peptidase/beta-lactamase superfamily"/>
    <property type="match status" value="1"/>
</dbReference>
<proteinExistence type="inferred from homology"/>
<dbReference type="EMBL" id="PFSI01000031">
    <property type="protein sequence ID" value="PJC24596.1"/>
    <property type="molecule type" value="Genomic_DNA"/>
</dbReference>
<comment type="similarity">
    <text evidence="2">In the C-terminal section; belongs to the transpeptidase family.</text>
</comment>
<dbReference type="Gene3D" id="2.60.40.10">
    <property type="entry name" value="Immunoglobulins"/>
    <property type="match status" value="1"/>
</dbReference>
<dbReference type="GO" id="GO:0071555">
    <property type="term" value="P:cell wall organization"/>
    <property type="evidence" value="ECO:0007669"/>
    <property type="project" value="UniProtKB-KW"/>
</dbReference>
<comment type="similarity">
    <text evidence="3">In the N-terminal section; belongs to the glycosyltransferase 51 family.</text>
</comment>
<evidence type="ECO:0000259" key="19">
    <source>
        <dbReference type="Pfam" id="PF00912"/>
    </source>
</evidence>
<dbReference type="PANTHER" id="PTHR32282">
    <property type="entry name" value="BINDING PROTEIN TRANSPEPTIDASE, PUTATIVE-RELATED"/>
    <property type="match status" value="1"/>
</dbReference>
<dbReference type="GO" id="GO:0009002">
    <property type="term" value="F:serine-type D-Ala-D-Ala carboxypeptidase activity"/>
    <property type="evidence" value="ECO:0007669"/>
    <property type="project" value="UniProtKB-EC"/>
</dbReference>
<comment type="caution">
    <text evidence="20">The sequence shown here is derived from an EMBL/GenBank/DDBJ whole genome shotgun (WGS) entry which is preliminary data.</text>
</comment>
<evidence type="ECO:0000256" key="1">
    <source>
        <dbReference type="ARBA" id="ARBA00004236"/>
    </source>
</evidence>
<evidence type="ECO:0000256" key="3">
    <source>
        <dbReference type="ARBA" id="ARBA00007739"/>
    </source>
</evidence>
<dbReference type="InterPro" id="IPR001264">
    <property type="entry name" value="Glyco_trans_51"/>
</dbReference>
<dbReference type="GO" id="GO:0008658">
    <property type="term" value="F:penicillin binding"/>
    <property type="evidence" value="ECO:0007669"/>
    <property type="project" value="InterPro"/>
</dbReference>
<evidence type="ECO:0000256" key="14">
    <source>
        <dbReference type="ARBA" id="ARBA00023316"/>
    </source>
</evidence>
<dbReference type="Proteomes" id="UP000230251">
    <property type="component" value="Unassembled WGS sequence"/>
</dbReference>
<evidence type="ECO:0000256" key="9">
    <source>
        <dbReference type="ARBA" id="ARBA00022801"/>
    </source>
</evidence>
<feature type="transmembrane region" description="Helical" evidence="17">
    <location>
        <begin position="42"/>
        <end position="64"/>
    </location>
</feature>
<dbReference type="GO" id="GO:0008955">
    <property type="term" value="F:peptidoglycan glycosyltransferase activity"/>
    <property type="evidence" value="ECO:0007669"/>
    <property type="project" value="UniProtKB-EC"/>
</dbReference>
<evidence type="ECO:0000256" key="16">
    <source>
        <dbReference type="ARBA" id="ARBA00049902"/>
    </source>
</evidence>
<feature type="domain" description="Penicillin-binding protein transpeptidase" evidence="18">
    <location>
        <begin position="355"/>
        <end position="634"/>
    </location>
</feature>
<comment type="catalytic activity">
    <reaction evidence="16">
        <text>[GlcNAc-(1-&gt;4)-Mur2Ac(oyl-L-Ala-gamma-D-Glu-L-Lys-D-Ala-D-Ala)](n)-di-trans,octa-cis-undecaprenyl diphosphate + beta-D-GlcNAc-(1-&gt;4)-Mur2Ac(oyl-L-Ala-gamma-D-Glu-L-Lys-D-Ala-D-Ala)-di-trans,octa-cis-undecaprenyl diphosphate = [GlcNAc-(1-&gt;4)-Mur2Ac(oyl-L-Ala-gamma-D-Glu-L-Lys-D-Ala-D-Ala)](n+1)-di-trans,octa-cis-undecaprenyl diphosphate + di-trans,octa-cis-undecaprenyl diphosphate + H(+)</text>
        <dbReference type="Rhea" id="RHEA:23708"/>
        <dbReference type="Rhea" id="RHEA-COMP:9602"/>
        <dbReference type="Rhea" id="RHEA-COMP:9603"/>
        <dbReference type="ChEBI" id="CHEBI:15378"/>
        <dbReference type="ChEBI" id="CHEBI:58405"/>
        <dbReference type="ChEBI" id="CHEBI:60033"/>
        <dbReference type="ChEBI" id="CHEBI:78435"/>
        <dbReference type="EC" id="2.4.99.28"/>
    </reaction>
</comment>
<dbReference type="Pfam" id="PF00905">
    <property type="entry name" value="Transpeptidase"/>
    <property type="match status" value="1"/>
</dbReference>
<dbReference type="Pfam" id="PF17957">
    <property type="entry name" value="Big_7"/>
    <property type="match status" value="1"/>
</dbReference>
<keyword evidence="11" id="KW-0573">Peptidoglycan synthesis</keyword>
<dbReference type="Pfam" id="PF00912">
    <property type="entry name" value="Transgly"/>
    <property type="match status" value="1"/>
</dbReference>
<keyword evidence="4" id="KW-1003">Cell membrane</keyword>
<evidence type="ECO:0000256" key="17">
    <source>
        <dbReference type="SAM" id="Phobius"/>
    </source>
</evidence>
<dbReference type="PANTHER" id="PTHR32282:SF11">
    <property type="entry name" value="PENICILLIN-BINDING PROTEIN 1B"/>
    <property type="match status" value="1"/>
</dbReference>
<feature type="domain" description="Glycosyl transferase family 51" evidence="19">
    <location>
        <begin position="93"/>
        <end position="264"/>
    </location>
</feature>
<dbReference type="NCBIfam" id="TIGR02074">
    <property type="entry name" value="PBP_1a_fam"/>
    <property type="match status" value="1"/>
</dbReference>
<dbReference type="InterPro" id="IPR013783">
    <property type="entry name" value="Ig-like_fold"/>
</dbReference>
<evidence type="ECO:0000256" key="8">
    <source>
        <dbReference type="ARBA" id="ARBA00022679"/>
    </source>
</evidence>
<evidence type="ECO:0000256" key="5">
    <source>
        <dbReference type="ARBA" id="ARBA00022645"/>
    </source>
</evidence>
<sequence length="961" mass="104936">MRNQKRVTQHSWGSRKRFWKNKLLGLTSGASKLDKRALAKNAVLAVIALALFGSIFTLGAFAWLSRDLPDPNSLSIREIPLSTKIYDNTGENLLYEIAGEEKRTLVTLDEIPQYVVWATLTAEDRKFYDHGGIDFKGIARAIFVDVITLSRNQGASTITQQLVKNAILTNEKTFTRKFKELILAVALERRYTKDEIMQLYLNEIPYGSRNYGIQAAAETYFNKPAVELTLAESATLAAIPQATTYYLNNPDELKSRRDWILGDMAELGYITQEEADAAMGEDTAIDLEIEDTNATHFVLWVKEQLEEEYTTKEVEQGGLTVITTINYDMQVAAQEAIVNNYEARGELYGFNNSGLVALDPKNGHILAMVGSRDYSDDEIDGKINVTVQPLQPGSSIKPIIYAAGFEKGYTPDSILWDVVTTFPSSTGAYTPKNYDLGEHGPVTIREAIQGSLNIPAVKMIYLIGVDSAINFAEKLGYSTLADRSRFGLSMVLGGAEVTLLDHVSAYSVFASEGTYREPISILKVTDSNGEVLQEYEDNKGEQVVDANITRMMSNILSDDVARAPFFGGGSYLTLGTRPVAAKTGTTNDYNDAWTIGYTPSLVAGVWTGNTDGSEMNRGSGGSTVAAPVWNEFMKSALEGTAVEYFTAPEIPTTGKAILDGEIPSELVVIDKASGKLATDRTPESYREEKNCGEYHTILHYVIPSDPKGKVPEENERDSAYTTWETAVQNYITTYNDKLKDGEAPLEACEVPTEEDDLHIKANEPEIKIDSPEKNDDLSREFKVDIEAGAPRGISRIEYQIDGTTIKTSSSSSGVNITLPSWVNVGSHTLKVIAYDNIDNSSGDEVDINVTEAGASASARITNPFSGQEIEMTGDAYTVVVEISNVSEVSALTLTANNLWTGASEIIHETSSPTSVNTILWTIAAEADYQITGTVVVGGETIDIKPVLATATKAPSAAEPPF</sequence>
<keyword evidence="10" id="KW-0133">Cell shape</keyword>
<evidence type="ECO:0000256" key="12">
    <source>
        <dbReference type="ARBA" id="ARBA00023136"/>
    </source>
</evidence>
<keyword evidence="12 17" id="KW-0472">Membrane</keyword>
<keyword evidence="13" id="KW-0511">Multifunctional enzyme</keyword>
<dbReference type="GO" id="GO:0030288">
    <property type="term" value="C:outer membrane-bounded periplasmic space"/>
    <property type="evidence" value="ECO:0007669"/>
    <property type="project" value="TreeGrafter"/>
</dbReference>
<keyword evidence="17" id="KW-0812">Transmembrane</keyword>
<dbReference type="FunFam" id="1.10.3810.10:FF:000001">
    <property type="entry name" value="Penicillin-binding protein 1A"/>
    <property type="match status" value="1"/>
</dbReference>
<dbReference type="Gene3D" id="1.10.3810.10">
    <property type="entry name" value="Biosynthetic peptidoglycan transglycosylase-like"/>
    <property type="match status" value="1"/>
</dbReference>
<evidence type="ECO:0000256" key="10">
    <source>
        <dbReference type="ARBA" id="ARBA00022960"/>
    </source>
</evidence>
<evidence type="ECO:0000256" key="4">
    <source>
        <dbReference type="ARBA" id="ARBA00022475"/>
    </source>
</evidence>
<evidence type="ECO:0000256" key="2">
    <source>
        <dbReference type="ARBA" id="ARBA00007090"/>
    </source>
</evidence>
<dbReference type="SUPFAM" id="SSF56601">
    <property type="entry name" value="beta-lactamase/transpeptidase-like"/>
    <property type="match status" value="1"/>
</dbReference>
<evidence type="ECO:0000313" key="21">
    <source>
        <dbReference type="Proteomes" id="UP000230251"/>
    </source>
</evidence>
<dbReference type="GO" id="GO:0008360">
    <property type="term" value="P:regulation of cell shape"/>
    <property type="evidence" value="ECO:0007669"/>
    <property type="project" value="UniProtKB-KW"/>
</dbReference>
<keyword evidence="6" id="KW-0645">Protease</keyword>
<keyword evidence="5" id="KW-0121">Carboxypeptidase</keyword>
<organism evidence="20 21">
    <name type="scientific">Candidatus Uhrbacteria bacterium CG_4_9_14_0_2_um_filter_41_50</name>
    <dbReference type="NCBI Taxonomy" id="1975031"/>
    <lineage>
        <taxon>Bacteria</taxon>
        <taxon>Candidatus Uhriibacteriota</taxon>
    </lineage>
</organism>
<name>A0A2M8EPC7_9BACT</name>
<evidence type="ECO:0000256" key="11">
    <source>
        <dbReference type="ARBA" id="ARBA00022984"/>
    </source>
</evidence>
<dbReference type="InterPro" id="IPR012338">
    <property type="entry name" value="Beta-lactam/transpept-like"/>
</dbReference>
<protein>
    <submittedName>
        <fullName evidence="20">Uncharacterized protein</fullName>
    </submittedName>
</protein>
<evidence type="ECO:0000259" key="18">
    <source>
        <dbReference type="Pfam" id="PF00905"/>
    </source>
</evidence>
<keyword evidence="14" id="KW-0961">Cell wall biogenesis/degradation</keyword>
<gene>
    <name evidence="20" type="ORF">CO057_02040</name>
</gene>
<dbReference type="GO" id="GO:0006508">
    <property type="term" value="P:proteolysis"/>
    <property type="evidence" value="ECO:0007669"/>
    <property type="project" value="UniProtKB-KW"/>
</dbReference>
<dbReference type="SUPFAM" id="SSF53955">
    <property type="entry name" value="Lysozyme-like"/>
    <property type="match status" value="1"/>
</dbReference>
<evidence type="ECO:0000256" key="15">
    <source>
        <dbReference type="ARBA" id="ARBA00034000"/>
    </source>
</evidence>
<dbReference type="InterPro" id="IPR036950">
    <property type="entry name" value="PBP_transglycosylase"/>
</dbReference>
<comment type="catalytic activity">
    <reaction evidence="15">
        <text>Preferential cleavage: (Ac)2-L-Lys-D-Ala-|-D-Ala. Also transpeptidation of peptidyl-alanyl moieties that are N-acyl substituents of D-alanine.</text>
        <dbReference type="EC" id="3.4.16.4"/>
    </reaction>
</comment>
<dbReference type="GO" id="GO:0005886">
    <property type="term" value="C:plasma membrane"/>
    <property type="evidence" value="ECO:0007669"/>
    <property type="project" value="UniProtKB-SubCell"/>
</dbReference>
<keyword evidence="7" id="KW-0328">Glycosyltransferase</keyword>